<proteinExistence type="predicted"/>
<feature type="region of interest" description="Disordered" evidence="1">
    <location>
        <begin position="512"/>
        <end position="556"/>
    </location>
</feature>
<feature type="compositionally biased region" description="Basic residues" evidence="1">
    <location>
        <begin position="512"/>
        <end position="521"/>
    </location>
</feature>
<feature type="domain" description="C2H2-type" evidence="2">
    <location>
        <begin position="487"/>
        <end position="508"/>
    </location>
</feature>
<feature type="region of interest" description="Disordered" evidence="1">
    <location>
        <begin position="265"/>
        <end position="389"/>
    </location>
</feature>
<dbReference type="Proteomes" id="UP000675881">
    <property type="component" value="Chromosome 4"/>
</dbReference>
<gene>
    <name evidence="3" type="ORF">LSAA_9073</name>
</gene>
<dbReference type="Gene3D" id="3.30.160.60">
    <property type="entry name" value="Classic Zinc Finger"/>
    <property type="match status" value="1"/>
</dbReference>
<dbReference type="PROSITE" id="PS00028">
    <property type="entry name" value="ZINC_FINGER_C2H2_1"/>
    <property type="match status" value="3"/>
</dbReference>
<feature type="compositionally biased region" description="Low complexity" evidence="1">
    <location>
        <begin position="367"/>
        <end position="376"/>
    </location>
</feature>
<feature type="compositionally biased region" description="Low complexity" evidence="1">
    <location>
        <begin position="462"/>
        <end position="478"/>
    </location>
</feature>
<feature type="compositionally biased region" description="Low complexity" evidence="1">
    <location>
        <begin position="346"/>
        <end position="355"/>
    </location>
</feature>
<dbReference type="AlphaFoldDB" id="A0A7R8CVH3"/>
<accession>A0A7R8CVH3</accession>
<feature type="compositionally biased region" description="Polar residues" evidence="1">
    <location>
        <begin position="265"/>
        <end position="284"/>
    </location>
</feature>
<evidence type="ECO:0000256" key="1">
    <source>
        <dbReference type="SAM" id="MobiDB-lite"/>
    </source>
</evidence>
<feature type="compositionally biased region" description="Basic residues" evidence="1">
    <location>
        <begin position="479"/>
        <end position="488"/>
    </location>
</feature>
<reference evidence="3" key="1">
    <citation type="submission" date="2021-02" db="EMBL/GenBank/DDBJ databases">
        <authorList>
            <person name="Bekaert M."/>
        </authorList>
    </citation>
    <scope>NUCLEOTIDE SEQUENCE</scope>
    <source>
        <strain evidence="3">IoA-00</strain>
    </source>
</reference>
<dbReference type="SMART" id="SM00355">
    <property type="entry name" value="ZnF_C2H2"/>
    <property type="match status" value="4"/>
</dbReference>
<dbReference type="PANTHER" id="PTHR21190">
    <property type="entry name" value="GH10077P"/>
    <property type="match status" value="1"/>
</dbReference>
<feature type="region of interest" description="Disordered" evidence="1">
    <location>
        <begin position="437"/>
        <end position="488"/>
    </location>
</feature>
<feature type="compositionally biased region" description="Low complexity" evidence="1">
    <location>
        <begin position="158"/>
        <end position="169"/>
    </location>
</feature>
<evidence type="ECO:0000313" key="3">
    <source>
        <dbReference type="EMBL" id="CAF2910709.1"/>
    </source>
</evidence>
<evidence type="ECO:0000313" key="4">
    <source>
        <dbReference type="Proteomes" id="UP000675881"/>
    </source>
</evidence>
<organism evidence="3 4">
    <name type="scientific">Lepeophtheirus salmonis</name>
    <name type="common">Salmon louse</name>
    <name type="synonym">Caligus salmonis</name>
    <dbReference type="NCBI Taxonomy" id="72036"/>
    <lineage>
        <taxon>Eukaryota</taxon>
        <taxon>Metazoa</taxon>
        <taxon>Ecdysozoa</taxon>
        <taxon>Arthropoda</taxon>
        <taxon>Crustacea</taxon>
        <taxon>Multicrustacea</taxon>
        <taxon>Hexanauplia</taxon>
        <taxon>Copepoda</taxon>
        <taxon>Siphonostomatoida</taxon>
        <taxon>Caligidae</taxon>
        <taxon>Lepeophtheirus</taxon>
    </lineage>
</organism>
<feature type="compositionally biased region" description="Basic residues" evidence="1">
    <location>
        <begin position="328"/>
        <end position="339"/>
    </location>
</feature>
<feature type="domain" description="C2H2-type" evidence="2">
    <location>
        <begin position="242"/>
        <end position="263"/>
    </location>
</feature>
<dbReference type="EMBL" id="HG994583">
    <property type="protein sequence ID" value="CAF2910709.1"/>
    <property type="molecule type" value="Genomic_DNA"/>
</dbReference>
<feature type="compositionally biased region" description="Pro residues" evidence="1">
    <location>
        <begin position="446"/>
        <end position="461"/>
    </location>
</feature>
<name>A0A7R8CVH3_LEPSM</name>
<feature type="domain" description="C2H2-type" evidence="2">
    <location>
        <begin position="127"/>
        <end position="148"/>
    </location>
</feature>
<sequence length="587" mass="64401">MNEHGIGLNHEEHPPFKDSSLLHANPFLHNGFLESRIFQSEEERAYLERVKNELAASGGLSPRKLLESKDPNRRPASLSRSYCEICKKELCNKYFMKTHMMKMHGINIDGGSPGGPGLGSVGGGVSCHICKKELCSKYFLKVHLQNSHGLNEDGLPVGSGQHSIHQGSSAIKENGSASSLFPSLFPPPPPEFPDKESTPQYFSRLLGEQSEKLKQQQFAAAQHDEKANKDSPGDESDNPFVCPFCGEDMKELVLLQVHIIRTHGSFPQPSSENNNRGGNVNASPPRSLFHGSSNNNNSNTHPRDEEDYDVKDVRLPSRGALGDEEERKRRRSKTKKPQKKTPPTNPSSQHLNNNNENHHLLHPHKPSPSSSLSSNNDKGLITGTSPPDFPNIEMIQRHMLSTQFSGLINPLLSAGFPALAGGSLSFPIQKLLSSNSSNHLSRALSPPQPNARPSNSTPPNPSSSQVAKDSSSSSLTSRGTRRRRYKCPKCNSKFKKRELCLSHLSESHGVSIRRKLRRATPRSKSSEAHIMQPFLLKAPGSPSGDEENSAEGQDLKNSAGFVPSLIYLPVAKRVSGPMRVAFNLIPA</sequence>
<evidence type="ECO:0000259" key="2">
    <source>
        <dbReference type="PROSITE" id="PS00028"/>
    </source>
</evidence>
<protein>
    <submittedName>
        <fullName evidence="3">(salmon louse) hypothetical protein</fullName>
    </submittedName>
</protein>
<feature type="compositionally biased region" description="Basic and acidic residues" evidence="1">
    <location>
        <begin position="222"/>
        <end position="232"/>
    </location>
</feature>
<dbReference type="PANTHER" id="PTHR21190:SF1">
    <property type="entry name" value="GH10077P"/>
    <property type="match status" value="1"/>
</dbReference>
<dbReference type="InterPro" id="IPR013087">
    <property type="entry name" value="Znf_C2H2_type"/>
</dbReference>
<feature type="region of interest" description="Disordered" evidence="1">
    <location>
        <begin position="158"/>
        <end position="198"/>
    </location>
</feature>
<dbReference type="OrthoDB" id="6382743at2759"/>
<keyword evidence="4" id="KW-1185">Reference proteome</keyword>
<feature type="region of interest" description="Disordered" evidence="1">
    <location>
        <begin position="213"/>
        <end position="242"/>
    </location>
</feature>